<keyword evidence="3" id="KW-1185">Reference proteome</keyword>
<organism evidence="2 3">
    <name type="scientific">Paenibacillus cellulosilyticus</name>
    <dbReference type="NCBI Taxonomy" id="375489"/>
    <lineage>
        <taxon>Bacteria</taxon>
        <taxon>Bacillati</taxon>
        <taxon>Bacillota</taxon>
        <taxon>Bacilli</taxon>
        <taxon>Bacillales</taxon>
        <taxon>Paenibacillaceae</taxon>
        <taxon>Paenibacillus</taxon>
    </lineage>
</organism>
<feature type="transmembrane region" description="Helical" evidence="1">
    <location>
        <begin position="120"/>
        <end position="140"/>
    </location>
</feature>
<dbReference type="RefSeq" id="WP_110044808.1">
    <property type="nucleotide sequence ID" value="NZ_CP054613.1"/>
</dbReference>
<evidence type="ECO:0000313" key="2">
    <source>
        <dbReference type="EMBL" id="PWW00920.1"/>
    </source>
</evidence>
<accession>A0A2V2YS81</accession>
<keyword evidence="1" id="KW-1133">Transmembrane helix</keyword>
<evidence type="ECO:0000313" key="3">
    <source>
        <dbReference type="Proteomes" id="UP000246635"/>
    </source>
</evidence>
<feature type="transmembrane region" description="Helical" evidence="1">
    <location>
        <begin position="152"/>
        <end position="173"/>
    </location>
</feature>
<dbReference type="OrthoDB" id="8757095at2"/>
<name>A0A2V2YS81_9BACL</name>
<comment type="caution">
    <text evidence="2">The sequence shown here is derived from an EMBL/GenBank/DDBJ whole genome shotgun (WGS) entry which is preliminary data.</text>
</comment>
<protein>
    <submittedName>
        <fullName evidence="2">Uncharacterized protein DUF2812</fullName>
    </submittedName>
</protein>
<reference evidence="2 3" key="1">
    <citation type="submission" date="2018-05" db="EMBL/GenBank/DDBJ databases">
        <title>Genomic Encyclopedia of Type Strains, Phase III (KMG-III): the genomes of soil and plant-associated and newly described type strains.</title>
        <authorList>
            <person name="Whitman W."/>
        </authorList>
    </citation>
    <scope>NUCLEOTIDE SEQUENCE [LARGE SCALE GENOMIC DNA]</scope>
    <source>
        <strain evidence="2 3">CECT 5696</strain>
    </source>
</reference>
<keyword evidence="1" id="KW-0812">Transmembrane</keyword>
<sequence>MTHVDQFVARTRVSFVWNYERDEEWLTSLSAQGQHLVKPGTFRYRFEQDASVRYVYRLDYHQIKEKGQLDAYYALFEDMGWEHVGSNMGWHYFRKPCVEGETSTPIYTDRSSLIQLLKRVQLMLIVLAFANVPIMFVNIFNVWNWNDRSQTISGVITSVVVLQVLVVILLSYGSVCFQRKIRRLAGH</sequence>
<dbReference type="AlphaFoldDB" id="A0A2V2YS81"/>
<dbReference type="InterPro" id="IPR021359">
    <property type="entry name" value="DUF2812"/>
</dbReference>
<dbReference type="Pfam" id="PF11193">
    <property type="entry name" value="DUF2812"/>
    <property type="match status" value="1"/>
</dbReference>
<dbReference type="Proteomes" id="UP000246635">
    <property type="component" value="Unassembled WGS sequence"/>
</dbReference>
<gene>
    <name evidence="2" type="ORF">DFQ01_11165</name>
</gene>
<proteinExistence type="predicted"/>
<keyword evidence="1" id="KW-0472">Membrane</keyword>
<evidence type="ECO:0000256" key="1">
    <source>
        <dbReference type="SAM" id="Phobius"/>
    </source>
</evidence>
<dbReference type="EMBL" id="QGTQ01000011">
    <property type="protein sequence ID" value="PWW00920.1"/>
    <property type="molecule type" value="Genomic_DNA"/>
</dbReference>